<organism evidence="9 10">
    <name type="scientific">Halolactibacillus alkaliphilus</name>
    <dbReference type="NCBI Taxonomy" id="442899"/>
    <lineage>
        <taxon>Bacteria</taxon>
        <taxon>Bacillati</taxon>
        <taxon>Bacillota</taxon>
        <taxon>Bacilli</taxon>
        <taxon>Bacillales</taxon>
        <taxon>Bacillaceae</taxon>
        <taxon>Halolactibacillus</taxon>
    </lineage>
</organism>
<dbReference type="OrthoDB" id="9799827at2"/>
<comment type="subcellular location">
    <subcellularLocation>
        <location evidence="1">Cytoplasm</location>
    </subcellularLocation>
</comment>
<evidence type="ECO:0000256" key="1">
    <source>
        <dbReference type="ARBA" id="ARBA00004496"/>
    </source>
</evidence>
<dbReference type="PANTHER" id="PTHR33799">
    <property type="entry name" value="PTS PERMEASE-RELATED-RELATED"/>
    <property type="match status" value="1"/>
</dbReference>
<keyword evidence="4" id="KW-0762">Sugar transport</keyword>
<dbReference type="SUPFAM" id="SSF53062">
    <property type="entry name" value="PTS system fructose IIA component-like"/>
    <property type="match status" value="1"/>
</dbReference>
<evidence type="ECO:0000256" key="6">
    <source>
        <dbReference type="ARBA" id="ARBA00022683"/>
    </source>
</evidence>
<dbReference type="InterPro" id="IPR036662">
    <property type="entry name" value="PTS_EIIA_man-typ_sf"/>
</dbReference>
<evidence type="ECO:0000313" key="9">
    <source>
        <dbReference type="EMBL" id="GEN55550.1"/>
    </source>
</evidence>
<dbReference type="GO" id="GO:0016301">
    <property type="term" value="F:kinase activity"/>
    <property type="evidence" value="ECO:0007669"/>
    <property type="project" value="UniProtKB-KW"/>
</dbReference>
<keyword evidence="6" id="KW-0598">Phosphotransferase system</keyword>
<dbReference type="Pfam" id="PF03610">
    <property type="entry name" value="EIIA-man"/>
    <property type="match status" value="1"/>
</dbReference>
<dbReference type="RefSeq" id="WP_089799108.1">
    <property type="nucleotide sequence ID" value="NZ_BJYE01000001.1"/>
</dbReference>
<proteinExistence type="predicted"/>
<evidence type="ECO:0000256" key="2">
    <source>
        <dbReference type="ARBA" id="ARBA00022448"/>
    </source>
</evidence>
<dbReference type="AlphaFoldDB" id="A0A511WWQ4"/>
<feature type="domain" description="PTS EIIA type-4" evidence="8">
    <location>
        <begin position="1"/>
        <end position="126"/>
    </location>
</feature>
<dbReference type="CDD" id="cd00006">
    <property type="entry name" value="PTS_IIA_man"/>
    <property type="match status" value="1"/>
</dbReference>
<dbReference type="STRING" id="442899.SAMN05720591_101109"/>
<evidence type="ECO:0000256" key="4">
    <source>
        <dbReference type="ARBA" id="ARBA00022597"/>
    </source>
</evidence>
<keyword evidence="7" id="KW-0418">Kinase</keyword>
<keyword evidence="10" id="KW-1185">Reference proteome</keyword>
<dbReference type="EMBL" id="BJYE01000001">
    <property type="protein sequence ID" value="GEN55550.1"/>
    <property type="molecule type" value="Genomic_DNA"/>
</dbReference>
<dbReference type="Gene3D" id="3.40.50.510">
    <property type="entry name" value="Phosphotransferase system, mannose-type IIA component"/>
    <property type="match status" value="1"/>
</dbReference>
<keyword evidence="2" id="KW-0813">Transport</keyword>
<evidence type="ECO:0000256" key="5">
    <source>
        <dbReference type="ARBA" id="ARBA00022679"/>
    </source>
</evidence>
<evidence type="ECO:0000259" key="8">
    <source>
        <dbReference type="PROSITE" id="PS51096"/>
    </source>
</evidence>
<sequence>MIGIIITGHGEFSLGLRSSAKMIVGKQIGLEAVPFLEGESSSELQKKLTSKIAEMRDEYEGVIVLADLTGGTPYKESAVIANEYSNVKVIGGTNLSMVLELSMLRMMENDADKLTHQTLTSGKDAIQLFECVKIEDSNSSAEDSEGI</sequence>
<dbReference type="InterPro" id="IPR051471">
    <property type="entry name" value="Bacterial_PTS_sugar_comp"/>
</dbReference>
<name>A0A511WWQ4_9BACI</name>
<dbReference type="InterPro" id="IPR004701">
    <property type="entry name" value="PTS_EIIA_man-typ"/>
</dbReference>
<dbReference type="GO" id="GO:0009401">
    <property type="term" value="P:phosphoenolpyruvate-dependent sugar phosphotransferase system"/>
    <property type="evidence" value="ECO:0007669"/>
    <property type="project" value="UniProtKB-KW"/>
</dbReference>
<reference evidence="9 10" key="1">
    <citation type="submission" date="2019-07" db="EMBL/GenBank/DDBJ databases">
        <title>Whole genome shotgun sequence of Halolactibacillus alkaliphilus NBRC 103919.</title>
        <authorList>
            <person name="Hosoyama A."/>
            <person name="Uohara A."/>
            <person name="Ohji S."/>
            <person name="Ichikawa N."/>
        </authorList>
    </citation>
    <scope>NUCLEOTIDE SEQUENCE [LARGE SCALE GENOMIC DNA]</scope>
    <source>
        <strain evidence="9 10">NBRC 103919</strain>
    </source>
</reference>
<evidence type="ECO:0000313" key="10">
    <source>
        <dbReference type="Proteomes" id="UP000321400"/>
    </source>
</evidence>
<keyword evidence="5" id="KW-0808">Transferase</keyword>
<evidence type="ECO:0000256" key="3">
    <source>
        <dbReference type="ARBA" id="ARBA00022490"/>
    </source>
</evidence>
<dbReference type="GO" id="GO:0016020">
    <property type="term" value="C:membrane"/>
    <property type="evidence" value="ECO:0007669"/>
    <property type="project" value="InterPro"/>
</dbReference>
<dbReference type="InterPro" id="IPR033887">
    <property type="entry name" value="PTS_IIA_man"/>
</dbReference>
<protein>
    <submittedName>
        <fullName evidence="9">PTS mannose transporter subunit IIA</fullName>
    </submittedName>
</protein>
<dbReference type="GO" id="GO:0005737">
    <property type="term" value="C:cytoplasm"/>
    <property type="evidence" value="ECO:0007669"/>
    <property type="project" value="UniProtKB-SubCell"/>
</dbReference>
<gene>
    <name evidence="9" type="ORF">HAL01_00140</name>
</gene>
<dbReference type="PANTHER" id="PTHR33799:SF1">
    <property type="entry name" value="PTS SYSTEM MANNOSE-SPECIFIC EIIAB COMPONENT-RELATED"/>
    <property type="match status" value="1"/>
</dbReference>
<dbReference type="Proteomes" id="UP000321400">
    <property type="component" value="Unassembled WGS sequence"/>
</dbReference>
<dbReference type="PROSITE" id="PS51096">
    <property type="entry name" value="PTS_EIIA_TYPE_4"/>
    <property type="match status" value="1"/>
</dbReference>
<keyword evidence="3" id="KW-0963">Cytoplasm</keyword>
<accession>A0A511WWQ4</accession>
<evidence type="ECO:0000256" key="7">
    <source>
        <dbReference type="ARBA" id="ARBA00022777"/>
    </source>
</evidence>
<comment type="caution">
    <text evidence="9">The sequence shown here is derived from an EMBL/GenBank/DDBJ whole genome shotgun (WGS) entry which is preliminary data.</text>
</comment>